<evidence type="ECO:0000313" key="1">
    <source>
        <dbReference type="EMBL" id="KAJ8004353.1"/>
    </source>
</evidence>
<name>A0ACC2GL57_DALPE</name>
<protein>
    <submittedName>
        <fullName evidence="1">Uncharacterized protein</fullName>
    </submittedName>
</protein>
<gene>
    <name evidence="1" type="ORF">DPEC_G00158290</name>
</gene>
<dbReference type="EMBL" id="CM055739">
    <property type="protein sequence ID" value="KAJ8004353.1"/>
    <property type="molecule type" value="Genomic_DNA"/>
</dbReference>
<evidence type="ECO:0000313" key="2">
    <source>
        <dbReference type="Proteomes" id="UP001157502"/>
    </source>
</evidence>
<keyword evidence="2" id="KW-1185">Reference proteome</keyword>
<sequence length="159" mass="17666">MVAVIIGLRWVEDVAPCRVVICSDSAAVLSSVMDGRSDREDILGEMMGILLRLERQGVVVRFGWVPAHAGVEGNEVADLVAKSAVRRTEVDVRVALGRREVKALIREAGIAVWERQWGEGGKGRHFRGIHRNTGCTEEYSRVAVTGLTLQCGRWRYMHL</sequence>
<comment type="caution">
    <text evidence="1">The sequence shown here is derived from an EMBL/GenBank/DDBJ whole genome shotgun (WGS) entry which is preliminary data.</text>
</comment>
<dbReference type="Proteomes" id="UP001157502">
    <property type="component" value="Chromosome 12"/>
</dbReference>
<reference evidence="1" key="1">
    <citation type="submission" date="2021-05" db="EMBL/GenBank/DDBJ databases">
        <authorList>
            <person name="Pan Q."/>
            <person name="Jouanno E."/>
            <person name="Zahm M."/>
            <person name="Klopp C."/>
            <person name="Cabau C."/>
            <person name="Louis A."/>
            <person name="Berthelot C."/>
            <person name="Parey E."/>
            <person name="Roest Crollius H."/>
            <person name="Montfort J."/>
            <person name="Robinson-Rechavi M."/>
            <person name="Bouchez O."/>
            <person name="Lampietro C."/>
            <person name="Lopez Roques C."/>
            <person name="Donnadieu C."/>
            <person name="Postlethwait J."/>
            <person name="Bobe J."/>
            <person name="Dillon D."/>
            <person name="Chandos A."/>
            <person name="von Hippel F."/>
            <person name="Guiguen Y."/>
        </authorList>
    </citation>
    <scope>NUCLEOTIDE SEQUENCE</scope>
    <source>
        <strain evidence="1">YG-Jan2019</strain>
    </source>
</reference>
<organism evidence="1 2">
    <name type="scientific">Dallia pectoralis</name>
    <name type="common">Alaska blackfish</name>
    <dbReference type="NCBI Taxonomy" id="75939"/>
    <lineage>
        <taxon>Eukaryota</taxon>
        <taxon>Metazoa</taxon>
        <taxon>Chordata</taxon>
        <taxon>Craniata</taxon>
        <taxon>Vertebrata</taxon>
        <taxon>Euteleostomi</taxon>
        <taxon>Actinopterygii</taxon>
        <taxon>Neopterygii</taxon>
        <taxon>Teleostei</taxon>
        <taxon>Protacanthopterygii</taxon>
        <taxon>Esociformes</taxon>
        <taxon>Umbridae</taxon>
        <taxon>Dallia</taxon>
    </lineage>
</organism>
<accession>A0ACC2GL57</accession>
<proteinExistence type="predicted"/>